<evidence type="ECO:0000259" key="1">
    <source>
        <dbReference type="PROSITE" id="PS51819"/>
    </source>
</evidence>
<dbReference type="KEGG" id="cmah:C1I91_04805"/>
<keyword evidence="2" id="KW-0456">Lyase</keyword>
<accession>A0A3R5X067</accession>
<dbReference type="Proteomes" id="UP000286268">
    <property type="component" value="Chromosome"/>
</dbReference>
<name>A0A3R5X067_9CLOT</name>
<evidence type="ECO:0000313" key="2">
    <source>
        <dbReference type="EMBL" id="QAA31034.1"/>
    </source>
</evidence>
<dbReference type="InterPro" id="IPR037523">
    <property type="entry name" value="VOC_core"/>
</dbReference>
<protein>
    <submittedName>
        <fullName evidence="2">Lactoylglutathione lyase</fullName>
    </submittedName>
</protein>
<dbReference type="AlphaFoldDB" id="A0A3R5X067"/>
<dbReference type="Gene3D" id="3.10.180.10">
    <property type="entry name" value="2,3-Dihydroxybiphenyl 1,2-Dioxygenase, domain 1"/>
    <property type="match status" value="1"/>
</dbReference>
<dbReference type="OrthoDB" id="9804944at2"/>
<proteinExistence type="predicted"/>
<organism evidence="2 3">
    <name type="scientific">Clostridium manihotivorum</name>
    <dbReference type="NCBI Taxonomy" id="2320868"/>
    <lineage>
        <taxon>Bacteria</taxon>
        <taxon>Bacillati</taxon>
        <taxon>Bacillota</taxon>
        <taxon>Clostridia</taxon>
        <taxon>Eubacteriales</taxon>
        <taxon>Clostridiaceae</taxon>
        <taxon>Clostridium</taxon>
    </lineage>
</organism>
<gene>
    <name evidence="2" type="ORF">C1I91_04805</name>
</gene>
<evidence type="ECO:0000313" key="3">
    <source>
        <dbReference type="Proteomes" id="UP000286268"/>
    </source>
</evidence>
<dbReference type="Pfam" id="PF00903">
    <property type="entry name" value="Glyoxalase"/>
    <property type="match status" value="1"/>
</dbReference>
<feature type="domain" description="VOC" evidence="1">
    <location>
        <begin position="3"/>
        <end position="114"/>
    </location>
</feature>
<dbReference type="EMBL" id="CP025746">
    <property type="protein sequence ID" value="QAA31034.1"/>
    <property type="molecule type" value="Genomic_DNA"/>
</dbReference>
<dbReference type="SUPFAM" id="SSF54593">
    <property type="entry name" value="Glyoxalase/Bleomycin resistance protein/Dihydroxybiphenyl dioxygenase"/>
    <property type="match status" value="1"/>
</dbReference>
<dbReference type="InterPro" id="IPR029068">
    <property type="entry name" value="Glyas_Bleomycin-R_OHBP_Dase"/>
</dbReference>
<dbReference type="GO" id="GO:0016829">
    <property type="term" value="F:lyase activity"/>
    <property type="evidence" value="ECO:0007669"/>
    <property type="project" value="UniProtKB-KW"/>
</dbReference>
<dbReference type="PROSITE" id="PS51819">
    <property type="entry name" value="VOC"/>
    <property type="match status" value="1"/>
</dbReference>
<sequence length="118" mass="13632">MKDYDNFFLPIDDINYAKDYYMNTLGLSLKFDFSSQGMVAFKVGDQEPAIILKDKNIFKNIKPTTWFVVDNVDETYNKLMLKGVNFLTKPFKIKTGMAVEFEDPFGNRLGITDYTTVI</sequence>
<dbReference type="InterPro" id="IPR004360">
    <property type="entry name" value="Glyas_Fos-R_dOase_dom"/>
</dbReference>
<dbReference type="RefSeq" id="WP_128211619.1">
    <property type="nucleotide sequence ID" value="NZ_CP025746.1"/>
</dbReference>
<reference evidence="2 3" key="1">
    <citation type="submission" date="2018-01" db="EMBL/GenBank/DDBJ databases">
        <title>Genome Sequencing and Assembly of Anaerobacter polyendosporus strain CT4.</title>
        <authorList>
            <person name="Tachaapaikoon C."/>
            <person name="Sutheeworapong S."/>
            <person name="Jenjaroenpun P."/>
            <person name="Wongsurawat T."/>
            <person name="Nookeaw I."/>
            <person name="Cheawchanlertfa P."/>
            <person name="Kosugi A."/>
            <person name="Cheevadhanarak S."/>
            <person name="Ratanakhanokchai K."/>
        </authorList>
    </citation>
    <scope>NUCLEOTIDE SEQUENCE [LARGE SCALE GENOMIC DNA]</scope>
    <source>
        <strain evidence="2 3">CT4</strain>
    </source>
</reference>
<keyword evidence="3" id="KW-1185">Reference proteome</keyword>